<dbReference type="InterPro" id="IPR007561">
    <property type="entry name" value="Cell_div_SepF/SepF-rel"/>
</dbReference>
<name>A0ABR6VLC8_9FIRM</name>
<comment type="subunit">
    <text evidence="5">Homodimer. Interacts with FtsZ.</text>
</comment>
<evidence type="ECO:0000256" key="3">
    <source>
        <dbReference type="ARBA" id="ARBA00023306"/>
    </source>
</evidence>
<dbReference type="InterPro" id="IPR023052">
    <property type="entry name" value="Cell_div_SepF"/>
</dbReference>
<keyword evidence="5" id="KW-0963">Cytoplasm</keyword>
<dbReference type="EMBL" id="JACOGK010000049">
    <property type="protein sequence ID" value="MBC3537908.1"/>
    <property type="molecule type" value="Genomic_DNA"/>
</dbReference>
<proteinExistence type="inferred from homology"/>
<evidence type="ECO:0000256" key="4">
    <source>
        <dbReference type="ARBA" id="ARBA00044936"/>
    </source>
</evidence>
<sequence>MALKGLRRMWNNAVGKVGGGVDDDDIYETDEDFEEEDEMEEEPRQSHRAVAQSRRPALGAAQMERPLKMMIVEPESFDDSQSIADFLRDRKPVVINFEGTSPDTSKRVVDFVSGATYALDGNIQKVGKDIFLCVPSNVTVDHSKHEYGDFTAQLAWKDSEGGNQKQ</sequence>
<gene>
    <name evidence="5" type="primary">sepF</name>
    <name evidence="7" type="ORF">H8J70_11725</name>
</gene>
<comment type="function">
    <text evidence="4 5">Cell division protein that is part of the divisome complex and is recruited early to the Z-ring. Probably stimulates Z-ring formation, perhaps through the cross-linking of FtsZ protofilaments. Its function overlaps with FtsA.</text>
</comment>
<dbReference type="Proteomes" id="UP000606870">
    <property type="component" value="Unassembled WGS sequence"/>
</dbReference>
<keyword evidence="3 5" id="KW-0131">Cell cycle</keyword>
<dbReference type="Gene3D" id="3.30.110.150">
    <property type="entry name" value="SepF-like protein"/>
    <property type="match status" value="1"/>
</dbReference>
<dbReference type="InterPro" id="IPR038594">
    <property type="entry name" value="SepF-like_sf"/>
</dbReference>
<dbReference type="PANTHER" id="PTHR35798:SF1">
    <property type="entry name" value="CELL DIVISION PROTEIN SEPF"/>
    <property type="match status" value="1"/>
</dbReference>
<reference evidence="7 8" key="1">
    <citation type="submission" date="2020-08" db="EMBL/GenBank/DDBJ databases">
        <authorList>
            <person name="Liu C."/>
            <person name="Sun Q."/>
        </authorList>
    </citation>
    <scope>NUCLEOTIDE SEQUENCE [LARGE SCALE GENOMIC DNA]</scope>
    <source>
        <strain evidence="7 8">NSJ-59</strain>
    </source>
</reference>
<dbReference type="Pfam" id="PF04472">
    <property type="entry name" value="SepF"/>
    <property type="match status" value="1"/>
</dbReference>
<feature type="region of interest" description="Disordered" evidence="6">
    <location>
        <begin position="20"/>
        <end position="59"/>
    </location>
</feature>
<accession>A0ABR6VLC8</accession>
<keyword evidence="1 5" id="KW-0132">Cell division</keyword>
<dbReference type="GO" id="GO:0051301">
    <property type="term" value="P:cell division"/>
    <property type="evidence" value="ECO:0007669"/>
    <property type="project" value="UniProtKB-KW"/>
</dbReference>
<evidence type="ECO:0000256" key="5">
    <source>
        <dbReference type="HAMAP-Rule" id="MF_01197"/>
    </source>
</evidence>
<evidence type="ECO:0000256" key="2">
    <source>
        <dbReference type="ARBA" id="ARBA00023210"/>
    </source>
</evidence>
<evidence type="ECO:0000313" key="7">
    <source>
        <dbReference type="EMBL" id="MBC3537908.1"/>
    </source>
</evidence>
<comment type="caution">
    <text evidence="7">The sequence shown here is derived from an EMBL/GenBank/DDBJ whole genome shotgun (WGS) entry which is preliminary data.</text>
</comment>
<evidence type="ECO:0000256" key="1">
    <source>
        <dbReference type="ARBA" id="ARBA00022618"/>
    </source>
</evidence>
<dbReference type="HAMAP" id="MF_01197">
    <property type="entry name" value="SepF"/>
    <property type="match status" value="1"/>
</dbReference>
<protein>
    <recommendedName>
        <fullName evidence="5">Cell division protein SepF</fullName>
    </recommendedName>
</protein>
<organism evidence="7 8">
    <name type="scientific">Megasphaera hominis</name>
    <dbReference type="NCBI Taxonomy" id="159836"/>
    <lineage>
        <taxon>Bacteria</taxon>
        <taxon>Bacillati</taxon>
        <taxon>Bacillota</taxon>
        <taxon>Negativicutes</taxon>
        <taxon>Veillonellales</taxon>
        <taxon>Veillonellaceae</taxon>
        <taxon>Megasphaera</taxon>
    </lineage>
</organism>
<keyword evidence="2 5" id="KW-0717">Septation</keyword>
<keyword evidence="8" id="KW-1185">Reference proteome</keyword>
<dbReference type="RefSeq" id="WP_186504474.1">
    <property type="nucleotide sequence ID" value="NZ_JACOGK010000049.1"/>
</dbReference>
<dbReference type="PANTHER" id="PTHR35798">
    <property type="entry name" value="CELL DIVISION PROTEIN SEPF"/>
    <property type="match status" value="1"/>
</dbReference>
<evidence type="ECO:0000256" key="6">
    <source>
        <dbReference type="SAM" id="MobiDB-lite"/>
    </source>
</evidence>
<feature type="compositionally biased region" description="Acidic residues" evidence="6">
    <location>
        <begin position="21"/>
        <end position="41"/>
    </location>
</feature>
<comment type="similarity">
    <text evidence="5">Belongs to the SepF family.</text>
</comment>
<evidence type="ECO:0000313" key="8">
    <source>
        <dbReference type="Proteomes" id="UP000606870"/>
    </source>
</evidence>
<comment type="subcellular location">
    <subcellularLocation>
        <location evidence="5">Cytoplasm</location>
    </subcellularLocation>
    <text evidence="5">Localizes to the division site, in a FtsZ-dependent manner.</text>
</comment>